<keyword evidence="6" id="KW-0808">Transferase</keyword>
<evidence type="ECO:0000256" key="1">
    <source>
        <dbReference type="ARBA" id="ARBA00000085"/>
    </source>
</evidence>
<dbReference type="Gene3D" id="6.10.340.10">
    <property type="match status" value="1"/>
</dbReference>
<comment type="catalytic activity">
    <reaction evidence="1">
        <text>ATP + protein L-histidine = ADP + protein N-phospho-L-histidine.</text>
        <dbReference type="EC" id="2.7.13.3"/>
    </reaction>
</comment>
<dbReference type="InterPro" id="IPR050640">
    <property type="entry name" value="Bact_2-comp_sensor_kinase"/>
</dbReference>
<dbReference type="InterPro" id="IPR005467">
    <property type="entry name" value="His_kinase_dom"/>
</dbReference>
<dbReference type="SMART" id="SM00387">
    <property type="entry name" value="HATPase_c"/>
    <property type="match status" value="1"/>
</dbReference>
<organism evidence="17 18">
    <name type="scientific">Thermobacillus xylanilyticus</name>
    <dbReference type="NCBI Taxonomy" id="76633"/>
    <lineage>
        <taxon>Bacteria</taxon>
        <taxon>Bacillati</taxon>
        <taxon>Bacillota</taxon>
        <taxon>Bacilli</taxon>
        <taxon>Bacillales</taxon>
        <taxon>Paenibacillaceae</taxon>
        <taxon>Thermobacillus</taxon>
    </lineage>
</organism>
<keyword evidence="9 17" id="KW-0418">Kinase</keyword>
<accession>A0ABN7RPZ9</accession>
<dbReference type="InterPro" id="IPR003660">
    <property type="entry name" value="HAMP_dom"/>
</dbReference>
<comment type="caution">
    <text evidence="17">The sequence shown here is derived from an EMBL/GenBank/DDBJ whole genome shotgun (WGS) entry which is preliminary data.</text>
</comment>
<dbReference type="CDD" id="cd06225">
    <property type="entry name" value="HAMP"/>
    <property type="match status" value="1"/>
</dbReference>
<dbReference type="RefSeq" id="WP_213483546.1">
    <property type="nucleotide sequence ID" value="NZ_CAJRAY010000018.1"/>
</dbReference>
<keyword evidence="18" id="KW-1185">Reference proteome</keyword>
<dbReference type="Pfam" id="PF00672">
    <property type="entry name" value="HAMP"/>
    <property type="match status" value="1"/>
</dbReference>
<gene>
    <name evidence="17" type="primary">txxe 757-araS</name>
    <name evidence="17" type="ORF">TXXE_03865</name>
</gene>
<dbReference type="InterPro" id="IPR003594">
    <property type="entry name" value="HATPase_dom"/>
</dbReference>
<dbReference type="InterPro" id="IPR010559">
    <property type="entry name" value="Sig_transdc_His_kin_internal"/>
</dbReference>
<evidence type="ECO:0000256" key="7">
    <source>
        <dbReference type="ARBA" id="ARBA00022692"/>
    </source>
</evidence>
<keyword evidence="11 14" id="KW-1133">Transmembrane helix</keyword>
<keyword evidence="13 14" id="KW-0472">Membrane</keyword>
<dbReference type="Pfam" id="PF06580">
    <property type="entry name" value="His_kinase"/>
    <property type="match status" value="1"/>
</dbReference>
<dbReference type="PANTHER" id="PTHR34220:SF7">
    <property type="entry name" value="SENSOR HISTIDINE KINASE YPDA"/>
    <property type="match status" value="1"/>
</dbReference>
<evidence type="ECO:0000256" key="11">
    <source>
        <dbReference type="ARBA" id="ARBA00022989"/>
    </source>
</evidence>
<dbReference type="Proteomes" id="UP000681526">
    <property type="component" value="Unassembled WGS sequence"/>
</dbReference>
<proteinExistence type="predicted"/>
<evidence type="ECO:0000256" key="2">
    <source>
        <dbReference type="ARBA" id="ARBA00004651"/>
    </source>
</evidence>
<keyword evidence="8" id="KW-0547">Nucleotide-binding</keyword>
<evidence type="ECO:0000256" key="10">
    <source>
        <dbReference type="ARBA" id="ARBA00022840"/>
    </source>
</evidence>
<dbReference type="GO" id="GO:0016301">
    <property type="term" value="F:kinase activity"/>
    <property type="evidence" value="ECO:0007669"/>
    <property type="project" value="UniProtKB-KW"/>
</dbReference>
<dbReference type="PROSITE" id="PS50109">
    <property type="entry name" value="HIS_KIN"/>
    <property type="match status" value="1"/>
</dbReference>
<evidence type="ECO:0000256" key="6">
    <source>
        <dbReference type="ARBA" id="ARBA00022679"/>
    </source>
</evidence>
<feature type="transmembrane region" description="Helical" evidence="14">
    <location>
        <begin position="304"/>
        <end position="326"/>
    </location>
</feature>
<reference evidence="17 18" key="1">
    <citation type="submission" date="2021-04" db="EMBL/GenBank/DDBJ databases">
        <authorList>
            <person name="Rakotoarivonina H."/>
        </authorList>
    </citation>
    <scope>NUCLEOTIDE SEQUENCE [LARGE SCALE GENOMIC DNA]</scope>
    <source>
        <strain evidence="17 18">XE</strain>
    </source>
</reference>
<keyword evidence="5" id="KW-0597">Phosphoprotein</keyword>
<dbReference type="InterPro" id="IPR033479">
    <property type="entry name" value="dCache_1"/>
</dbReference>
<dbReference type="EC" id="2.7.13.3" evidence="3"/>
<dbReference type="Gene3D" id="3.30.565.10">
    <property type="entry name" value="Histidine kinase-like ATPase, C-terminal domain"/>
    <property type="match status" value="1"/>
</dbReference>
<feature type="domain" description="Histidine kinase" evidence="15">
    <location>
        <begin position="397"/>
        <end position="598"/>
    </location>
</feature>
<evidence type="ECO:0000256" key="9">
    <source>
        <dbReference type="ARBA" id="ARBA00022777"/>
    </source>
</evidence>
<name>A0ABN7RPZ9_THEXY</name>
<evidence type="ECO:0000256" key="3">
    <source>
        <dbReference type="ARBA" id="ARBA00012438"/>
    </source>
</evidence>
<dbReference type="PANTHER" id="PTHR34220">
    <property type="entry name" value="SENSOR HISTIDINE KINASE YPDA"/>
    <property type="match status" value="1"/>
</dbReference>
<comment type="subcellular location">
    <subcellularLocation>
        <location evidence="2">Cell membrane</location>
        <topology evidence="2">Multi-pass membrane protein</topology>
    </subcellularLocation>
</comment>
<keyword evidence="10" id="KW-0067">ATP-binding</keyword>
<keyword evidence="4" id="KW-1003">Cell membrane</keyword>
<dbReference type="InterPro" id="IPR004358">
    <property type="entry name" value="Sig_transdc_His_kin-like_C"/>
</dbReference>
<feature type="domain" description="HAMP" evidence="16">
    <location>
        <begin position="324"/>
        <end position="376"/>
    </location>
</feature>
<protein>
    <recommendedName>
        <fullName evidence="3">histidine kinase</fullName>
        <ecNumber evidence="3">2.7.13.3</ecNumber>
    </recommendedName>
</protein>
<evidence type="ECO:0000256" key="5">
    <source>
        <dbReference type="ARBA" id="ARBA00022553"/>
    </source>
</evidence>
<evidence type="ECO:0000256" key="8">
    <source>
        <dbReference type="ARBA" id="ARBA00022741"/>
    </source>
</evidence>
<evidence type="ECO:0000256" key="12">
    <source>
        <dbReference type="ARBA" id="ARBA00023012"/>
    </source>
</evidence>
<dbReference type="SMART" id="SM00304">
    <property type="entry name" value="HAMP"/>
    <property type="match status" value="1"/>
</dbReference>
<keyword evidence="7 14" id="KW-0812">Transmembrane</keyword>
<dbReference type="PRINTS" id="PR00344">
    <property type="entry name" value="BCTRLSENSOR"/>
</dbReference>
<dbReference type="InterPro" id="IPR036890">
    <property type="entry name" value="HATPase_C_sf"/>
</dbReference>
<dbReference type="Pfam" id="PF02743">
    <property type="entry name" value="dCache_1"/>
    <property type="match status" value="1"/>
</dbReference>
<evidence type="ECO:0000313" key="17">
    <source>
        <dbReference type="EMBL" id="CAG5080114.1"/>
    </source>
</evidence>
<dbReference type="SUPFAM" id="SSF158472">
    <property type="entry name" value="HAMP domain-like"/>
    <property type="match status" value="1"/>
</dbReference>
<evidence type="ECO:0000313" key="18">
    <source>
        <dbReference type="Proteomes" id="UP000681526"/>
    </source>
</evidence>
<keyword evidence="12" id="KW-0902">Two-component regulatory system</keyword>
<evidence type="ECO:0000259" key="15">
    <source>
        <dbReference type="PROSITE" id="PS50109"/>
    </source>
</evidence>
<evidence type="ECO:0000259" key="16">
    <source>
        <dbReference type="PROSITE" id="PS50885"/>
    </source>
</evidence>
<evidence type="ECO:0000256" key="4">
    <source>
        <dbReference type="ARBA" id="ARBA00022475"/>
    </source>
</evidence>
<dbReference type="SUPFAM" id="SSF55874">
    <property type="entry name" value="ATPase domain of HSP90 chaperone/DNA topoisomerase II/histidine kinase"/>
    <property type="match status" value="1"/>
</dbReference>
<dbReference type="EMBL" id="CAJRAY010000018">
    <property type="protein sequence ID" value="CAG5080114.1"/>
    <property type="molecule type" value="Genomic_DNA"/>
</dbReference>
<evidence type="ECO:0000256" key="14">
    <source>
        <dbReference type="SAM" id="Phobius"/>
    </source>
</evidence>
<sequence length="609" mass="69432">MTRWIRALKSRSFRLKLMITSVACILIPTCITLGVSNVMTEKAMKEQAAQNARNTLQLVDGYVSSLLDLMLYVINYIQVDAEVNVVLREQAAEPLEEDAEFRYRRFVDEYYTVIKKLDNLSIAGGEQFFITILLPNGKSYTNYAKDELDPDRWRDEPWFEELRKLSGFDTYWVGTQPTMFRTLKKDHPHQLSIARPLRNNSTGIYAYVIVTVLEDNISYIFQQSAGGREIALIDGTGRIHSHTDPAKIGTVLDEAALKTSGFIRLDGEAVLAVREELRYADWSLLLLSPYKEAIAGVRNMNKAVFLNLLISFFTFMLLLILLIGTFTKPLKRLGRLAETVQRGNLQVRSHIRGQDEIGYLGSSFDQMLDRINEMIAEITAEQTKKRKAELAMLQAQINPHFLFNVLNSIRLNILRKGDRENAEVISSLSRLLRMTIEQDKENISLRDEMELVSHYVRLMNMRRKENAQLVLDIPEEALTVRVPRFFLQPVIENALIHGLKQRGGIIRVGVRFEPETMVIAVEDDGIGMDRETLEKLRRSAASSGERTRESDNRQNFSGIGLSNVRERLRFIYGEHSAMRIDSAEGRGTAVTFLIPRQEVNAVHVQSDAG</sequence>
<evidence type="ECO:0000256" key="13">
    <source>
        <dbReference type="ARBA" id="ARBA00023136"/>
    </source>
</evidence>
<dbReference type="PROSITE" id="PS50885">
    <property type="entry name" value="HAMP"/>
    <property type="match status" value="1"/>
</dbReference>
<dbReference type="Pfam" id="PF02518">
    <property type="entry name" value="HATPase_c"/>
    <property type="match status" value="1"/>
</dbReference>